<evidence type="ECO:0000256" key="1">
    <source>
        <dbReference type="ARBA" id="ARBA00004613"/>
    </source>
</evidence>
<dbReference type="GO" id="GO:0004867">
    <property type="term" value="F:serine-type endopeptidase inhibitor activity"/>
    <property type="evidence" value="ECO:0007669"/>
    <property type="project" value="UniProtKB-UniRule"/>
</dbReference>
<sequence>MRKVCPISIPNITKAYRNSEGVAKLRHLKTVQRFTYDVIVPCRHGLAFIDQCQNRCTCTVSGQYQCTEKGCLNGTPGEPMACEVDGEIRVTAGWRLFCKRGIVRAESTILGGGGGDVPDIPVKRYCDGPCPADCGEELDAAAQCVRCRCLPDLEFGDVVVAVDQPCPSGLQQGPTLFATKICRGQGCTPGSGPWNALGGGCSLCICTQDGEPACTPCQRDPTPLTLTCDGGLPECPQDCGTKYNKIKDCFDCPCGVGEPGDTHVPFEEPCPPGTDFRESGAFFKACGPIDTLPKGDTKICDSLECPADCGTVRVSTQENCAYCQCGPELAPGDTAVPIYQQCPPDTLPGPTQLTTKVCRAPTREEYGDVQVCDSRLRGCPADCGTAGSDNYCQYCQCGPRLQEGDITVAIDEPCPPGFTTKEHQFATKTCSPVPGGGHEGRQYCSGPCPADCGEVLDAASGCYRCQCGPQLQFGDVQVAIDAPCPPGLAEGPSQFATKVCLGQAKGDVKVCGGKPCPADCGTVRFSSRENCVYCQCGLELAPGEEEVPVDEPCQPGLVEGPRHLATKVCRAPNREEYGDVQVCDSQLRGCPADCGTAGSDNYCQYCQCGPRLEEGDITVAIDEPCPPGFTTKEHQFATKTCSPVPGGGHEGRQFCSGPCPADCGEVLDAASGCYRCQCGPQLQFGDVQVAIDAPCPPGLAEGPSQFATKICLGQAKGDVKVCGGKPCPADCGTVRFSSRENCVYCQCGLELAPGEEEVPVDEPCQPGLVEGPRHLVTKVCRAPNREECVPYDTYNIGCDICLCQEDSVPACTQRNCSLPQYGDVQVCDSQLRGCPADCGTAGSDNYCQYCQCGPRLEEGDITVAIDEPCPPGFTTKEHQFATKTCSPVPDGGREGRQYCSGPCPADCGEVLDAASGCYRCQCGPQLQFGDVQVAIDAPCPPGLAEGPSQFATKVCLGQAKGDVKVCGGKPCPADCGTVRFSSRENCVYCQCGLELAPGEEEVPVDEPCQPGLVEGPRHLVTKVCRAPNREEYGDVQVCDSRLRGCPADCGTAGSDSYCQYCQCGPRLEEGDITVAIDEPCPPGFTTKEHQFATKTCSPVPDGGHEGRQYCSGPCPADCGEVLDAASGCYRCQCGPQLQFGDVQVAIDAPCPPGLAEGPSQFATKVCLGQGCQPGSEWSVHHDGCSRCVCTDSGEPACTPCKREPSTFTPTCDGSGQIGCPQDCGKTYNAGRDCFECKCGVGEPGDTHVAFEEPCPPGTDFRESGAFFKACGPIDTLPKGDTKICDSLECPADCGTVRVSTQENCAYCQCGPELAPGDTAVPIYQQCPPDTLPGPTQLTTKVCRAPTREECIPGSEYNVGCDLCLCQEDGIPACTMRECSQSGSPEDGDSSQGGDNSSSEEDEDGEGQGYGKDESSSDENSSEERY</sequence>
<keyword evidence="5" id="KW-0722">Serine protease inhibitor</keyword>
<dbReference type="SUPFAM" id="SSF57283">
    <property type="entry name" value="PMP inhibitors"/>
    <property type="match status" value="1"/>
</dbReference>
<dbReference type="Proteomes" id="UP000440578">
    <property type="component" value="Unassembled WGS sequence"/>
</dbReference>
<dbReference type="Pfam" id="PF05375">
    <property type="entry name" value="Pacifastin_I"/>
    <property type="match status" value="1"/>
</dbReference>
<evidence type="ECO:0000313" key="8">
    <source>
        <dbReference type="EMBL" id="KAF0294439.1"/>
    </source>
</evidence>
<evidence type="ECO:0000256" key="4">
    <source>
        <dbReference type="ARBA" id="ARBA00029459"/>
    </source>
</evidence>
<feature type="domain" description="Pacifastin" evidence="7">
    <location>
        <begin position="1347"/>
        <end position="1381"/>
    </location>
</feature>
<comment type="similarity">
    <text evidence="4 5">Belongs to the protease inhibitor I19 family.</text>
</comment>
<dbReference type="InterPro" id="IPR036201">
    <property type="entry name" value="Pacifastin_dom_sf"/>
</dbReference>
<dbReference type="InterPro" id="IPR008037">
    <property type="entry name" value="Pacifastin_dom"/>
</dbReference>
<comment type="caution">
    <text evidence="8">The sequence shown here is derived from an EMBL/GenBank/DDBJ whole genome shotgun (WGS) entry which is preliminary data.</text>
</comment>
<keyword evidence="9" id="KW-1185">Reference proteome</keyword>
<proteinExistence type="inferred from homology"/>
<dbReference type="PROSITE" id="PS51446">
    <property type="entry name" value="PACIFASTIN"/>
    <property type="match status" value="1"/>
</dbReference>
<feature type="compositionally biased region" description="Acidic residues" evidence="6">
    <location>
        <begin position="1415"/>
        <end position="1425"/>
    </location>
</feature>
<feature type="disulfide bond" evidence="5">
    <location>
        <begin position="1350"/>
        <end position="1365"/>
    </location>
</feature>
<feature type="region of interest" description="Disordered" evidence="6">
    <location>
        <begin position="1376"/>
        <end position="1425"/>
    </location>
</feature>
<comment type="subcellular location">
    <subcellularLocation>
        <location evidence="1">Secreted</location>
    </subcellularLocation>
</comment>
<keyword evidence="5" id="KW-0646">Protease inhibitor</keyword>
<dbReference type="GO" id="GO:0005576">
    <property type="term" value="C:extracellular region"/>
    <property type="evidence" value="ECO:0007669"/>
    <property type="project" value="UniProtKB-SubCell"/>
</dbReference>
<dbReference type="EMBL" id="VIIS01001687">
    <property type="protein sequence ID" value="KAF0294439.1"/>
    <property type="molecule type" value="Genomic_DNA"/>
</dbReference>
<protein>
    <recommendedName>
        <fullName evidence="7">Pacifastin domain-containing protein</fullName>
    </recommendedName>
</protein>
<feature type="disulfide bond" evidence="5">
    <location>
        <begin position="1363"/>
        <end position="1373"/>
    </location>
</feature>
<reference evidence="8 9" key="1">
    <citation type="submission" date="2019-07" db="EMBL/GenBank/DDBJ databases">
        <title>Draft genome assembly of a fouling barnacle, Amphibalanus amphitrite (Darwin, 1854): The first reference genome for Thecostraca.</title>
        <authorList>
            <person name="Kim W."/>
        </authorList>
    </citation>
    <scope>NUCLEOTIDE SEQUENCE [LARGE SCALE GENOMIC DNA]</scope>
    <source>
        <strain evidence="8">SNU_AA5</strain>
        <tissue evidence="8">Soma without cirri and trophi</tissue>
    </source>
</reference>
<evidence type="ECO:0000256" key="3">
    <source>
        <dbReference type="ARBA" id="ARBA00023157"/>
    </source>
</evidence>
<comment type="caution">
    <text evidence="5">Lacks conserved residue(s) required for the propagation of feature annotation.</text>
</comment>
<dbReference type="OrthoDB" id="10026631at2759"/>
<keyword evidence="2" id="KW-0964">Secreted</keyword>
<feature type="disulfide bond" evidence="5">
    <location>
        <begin position="1360"/>
        <end position="1378"/>
    </location>
</feature>
<keyword evidence="3 5" id="KW-1015">Disulfide bond</keyword>
<evidence type="ECO:0000256" key="6">
    <source>
        <dbReference type="SAM" id="MobiDB-lite"/>
    </source>
</evidence>
<organism evidence="8 9">
    <name type="scientific">Amphibalanus amphitrite</name>
    <name type="common">Striped barnacle</name>
    <name type="synonym">Balanus amphitrite</name>
    <dbReference type="NCBI Taxonomy" id="1232801"/>
    <lineage>
        <taxon>Eukaryota</taxon>
        <taxon>Metazoa</taxon>
        <taxon>Ecdysozoa</taxon>
        <taxon>Arthropoda</taxon>
        <taxon>Crustacea</taxon>
        <taxon>Multicrustacea</taxon>
        <taxon>Cirripedia</taxon>
        <taxon>Thoracica</taxon>
        <taxon>Thoracicalcarea</taxon>
        <taxon>Balanomorpha</taxon>
        <taxon>Balanoidea</taxon>
        <taxon>Balanidae</taxon>
        <taxon>Amphibalaninae</taxon>
        <taxon>Amphibalanus</taxon>
    </lineage>
</organism>
<accession>A0A6A4VNC0</accession>
<evidence type="ECO:0000259" key="7">
    <source>
        <dbReference type="PROSITE" id="PS51446"/>
    </source>
</evidence>
<evidence type="ECO:0000256" key="2">
    <source>
        <dbReference type="ARBA" id="ARBA00022525"/>
    </source>
</evidence>
<name>A0A6A4VNC0_AMPAM</name>
<gene>
    <name evidence="8" type="ORF">FJT64_000752</name>
</gene>
<evidence type="ECO:0000256" key="5">
    <source>
        <dbReference type="PROSITE-ProRule" id="PRU00776"/>
    </source>
</evidence>
<evidence type="ECO:0000313" key="9">
    <source>
        <dbReference type="Proteomes" id="UP000440578"/>
    </source>
</evidence>